<gene>
    <name evidence="2" type="ORF">ACFQ21_09015</name>
</gene>
<protein>
    <recommendedName>
        <fullName evidence="4">DUF2214 domain-containing protein</fullName>
    </recommendedName>
</protein>
<feature type="transmembrane region" description="Helical" evidence="1">
    <location>
        <begin position="6"/>
        <end position="31"/>
    </location>
</feature>
<sequence>MGGYLYNIALVTHVVGITLAAGATVFDFVIVSIHGQNRSKSILDSFVSETIHNKVSRLIGIGMLLIILSGIGMMAFLHGVWGQQTWFRIKMIILVIIVVNAIVVRRLLGIRFQKMLQAEDVEVASQQLLDVHRNIRIVQIVQMLLFVTIFVLSIFKFN</sequence>
<keyword evidence="1" id="KW-0812">Transmembrane</keyword>
<accession>A0ABW3K1Y5</accession>
<dbReference type="RefSeq" id="WP_377577904.1">
    <property type="nucleotide sequence ID" value="NZ_JBHTKA010000001.1"/>
</dbReference>
<evidence type="ECO:0008006" key="4">
    <source>
        <dbReference type="Google" id="ProtNLM"/>
    </source>
</evidence>
<feature type="transmembrane region" description="Helical" evidence="1">
    <location>
        <begin position="58"/>
        <end position="81"/>
    </location>
</feature>
<keyword evidence="1" id="KW-0472">Membrane</keyword>
<keyword evidence="1" id="KW-1133">Transmembrane helix</keyword>
<evidence type="ECO:0000313" key="3">
    <source>
        <dbReference type="Proteomes" id="UP001597112"/>
    </source>
</evidence>
<evidence type="ECO:0000256" key="1">
    <source>
        <dbReference type="SAM" id="Phobius"/>
    </source>
</evidence>
<name>A0ABW3K1Y5_9BACT</name>
<dbReference type="Proteomes" id="UP001597112">
    <property type="component" value="Unassembled WGS sequence"/>
</dbReference>
<organism evidence="2 3">
    <name type="scientific">Ohtaekwangia kribbensis</name>
    <dbReference type="NCBI Taxonomy" id="688913"/>
    <lineage>
        <taxon>Bacteria</taxon>
        <taxon>Pseudomonadati</taxon>
        <taxon>Bacteroidota</taxon>
        <taxon>Cytophagia</taxon>
        <taxon>Cytophagales</taxon>
        <taxon>Fulvivirgaceae</taxon>
        <taxon>Ohtaekwangia</taxon>
    </lineage>
</organism>
<keyword evidence="3" id="KW-1185">Reference proteome</keyword>
<feature type="transmembrane region" description="Helical" evidence="1">
    <location>
        <begin position="137"/>
        <end position="155"/>
    </location>
</feature>
<evidence type="ECO:0000313" key="2">
    <source>
        <dbReference type="EMBL" id="MFD0999446.1"/>
    </source>
</evidence>
<dbReference type="EMBL" id="JBHTKA010000001">
    <property type="protein sequence ID" value="MFD0999446.1"/>
    <property type="molecule type" value="Genomic_DNA"/>
</dbReference>
<reference evidence="3" key="1">
    <citation type="journal article" date="2019" name="Int. J. Syst. Evol. Microbiol.">
        <title>The Global Catalogue of Microorganisms (GCM) 10K type strain sequencing project: providing services to taxonomists for standard genome sequencing and annotation.</title>
        <authorList>
            <consortium name="The Broad Institute Genomics Platform"/>
            <consortium name="The Broad Institute Genome Sequencing Center for Infectious Disease"/>
            <person name="Wu L."/>
            <person name="Ma J."/>
        </authorList>
    </citation>
    <scope>NUCLEOTIDE SEQUENCE [LARGE SCALE GENOMIC DNA]</scope>
    <source>
        <strain evidence="3">CCUG 58938</strain>
    </source>
</reference>
<feature type="transmembrane region" description="Helical" evidence="1">
    <location>
        <begin position="87"/>
        <end position="108"/>
    </location>
</feature>
<proteinExistence type="predicted"/>
<comment type="caution">
    <text evidence="2">The sequence shown here is derived from an EMBL/GenBank/DDBJ whole genome shotgun (WGS) entry which is preliminary data.</text>
</comment>